<evidence type="ECO:0000313" key="2">
    <source>
        <dbReference type="EMBL" id="KEJ94137.1"/>
    </source>
</evidence>
<dbReference type="GeneID" id="68872159"/>
<evidence type="ECO:0000259" key="1">
    <source>
        <dbReference type="Pfam" id="PF09037"/>
    </source>
</evidence>
<gene>
    <name evidence="2" type="ORF">SUH3_08370</name>
</gene>
<dbReference type="Gene3D" id="3.40.50.300">
    <property type="entry name" value="P-loop containing nucleotide triphosphate hydrolases"/>
    <property type="match status" value="1"/>
</dbReference>
<dbReference type="SUPFAM" id="SSF52540">
    <property type="entry name" value="P-loop containing nucleoside triphosphate hydrolases"/>
    <property type="match status" value="1"/>
</dbReference>
<keyword evidence="3" id="KW-1185">Reference proteome</keyword>
<comment type="caution">
    <text evidence="2">The sequence shown here is derived from an EMBL/GenBank/DDBJ whole genome shotgun (WGS) entry which is preliminary data.</text>
</comment>
<dbReference type="Proteomes" id="UP000027746">
    <property type="component" value="Unassembled WGS sequence"/>
</dbReference>
<dbReference type="AlphaFoldDB" id="A0A073J8T3"/>
<dbReference type="InterPro" id="IPR024628">
    <property type="entry name" value="Sulfotransferase_Stf0_dom"/>
</dbReference>
<reference evidence="2 3" key="1">
    <citation type="submission" date="2014-01" db="EMBL/GenBank/DDBJ databases">
        <title>Sulfitobacter sp. H3 (MCCC 1A00686) Genome Sequencing.</title>
        <authorList>
            <person name="Lai Q."/>
            <person name="Hong Z."/>
        </authorList>
    </citation>
    <scope>NUCLEOTIDE SEQUENCE [LARGE SCALE GENOMIC DNA]</scope>
    <source>
        <strain evidence="2 3">H3</strain>
    </source>
</reference>
<organism evidence="2 3">
    <name type="scientific">Pseudosulfitobacter pseudonitzschiae</name>
    <dbReference type="NCBI Taxonomy" id="1402135"/>
    <lineage>
        <taxon>Bacteria</taxon>
        <taxon>Pseudomonadati</taxon>
        <taxon>Pseudomonadota</taxon>
        <taxon>Alphaproteobacteria</taxon>
        <taxon>Rhodobacterales</taxon>
        <taxon>Roseobacteraceae</taxon>
        <taxon>Pseudosulfitobacter</taxon>
    </lineage>
</organism>
<evidence type="ECO:0000313" key="3">
    <source>
        <dbReference type="Proteomes" id="UP000027746"/>
    </source>
</evidence>
<dbReference type="EMBL" id="JAMD01000018">
    <property type="protein sequence ID" value="KEJ94137.1"/>
    <property type="molecule type" value="Genomic_DNA"/>
</dbReference>
<sequence>MSYLKSLRTPGRHETTIKRQFGSRVRFEGTAPVFDKPLILMAFTNRCGSHLLADYLRQTGQLAGFGEYLNHDVVANQSAEHGYDSFPDYIAGLQARICLRGQALGLKGSYDQIAMLLRWNIGAMFRGVRVVHILREDALAQAVSLSIARQTEKWTSHQTGNGAAPTFQPKLIESILQSHEAANTMIGLLAQAAALPRMQISYEQVMHDPATYVRRLFGFCGVEAPDWVPRVPTVKKQADALNAEFAQAYRAQVLREAGINSL</sequence>
<dbReference type="Pfam" id="PF09037">
    <property type="entry name" value="Sulphotransf"/>
    <property type="match status" value="1"/>
</dbReference>
<feature type="domain" description="Sulphotransferase Stf0" evidence="1">
    <location>
        <begin position="123"/>
        <end position="252"/>
    </location>
</feature>
<protein>
    <recommendedName>
        <fullName evidence="1">Sulphotransferase Stf0 domain-containing protein</fullName>
    </recommendedName>
</protein>
<name>A0A073J8T3_9RHOB</name>
<proteinExistence type="predicted"/>
<dbReference type="InterPro" id="IPR027417">
    <property type="entry name" value="P-loop_NTPase"/>
</dbReference>
<dbReference type="RefSeq" id="WP_037930680.1">
    <property type="nucleotide sequence ID" value="NZ_CP054603.1"/>
</dbReference>
<accession>A0A073J8T3</accession>
<dbReference type="OrthoDB" id="5562925at2"/>